<keyword evidence="2" id="KW-1185">Reference proteome</keyword>
<name>A0A2V5GTM7_ASPV1</name>
<accession>A0A2V5GTM7</accession>
<dbReference type="AlphaFoldDB" id="A0A2V5GTM7"/>
<dbReference type="EMBL" id="KZ825209">
    <property type="protein sequence ID" value="PYI14518.1"/>
    <property type="molecule type" value="Genomic_DNA"/>
</dbReference>
<sequence>MLRLAADSLVECARLWRWGPIVFLLKLRWVFLCILAPPAANSLVSVEIQWRYVFAAVLKANDAMKESILAPPIKSRLASLASYGLAPRQAMLRL</sequence>
<evidence type="ECO:0000313" key="1">
    <source>
        <dbReference type="EMBL" id="PYI14518.1"/>
    </source>
</evidence>
<reference evidence="1 2" key="1">
    <citation type="submission" date="2018-02" db="EMBL/GenBank/DDBJ databases">
        <title>The genomes of Aspergillus section Nigri reveals drivers in fungal speciation.</title>
        <authorList>
            <consortium name="DOE Joint Genome Institute"/>
            <person name="Vesth T.C."/>
            <person name="Nybo J."/>
            <person name="Theobald S."/>
            <person name="Brandl J."/>
            <person name="Frisvad J.C."/>
            <person name="Nielsen K.F."/>
            <person name="Lyhne E.K."/>
            <person name="Kogle M.E."/>
            <person name="Kuo A."/>
            <person name="Riley R."/>
            <person name="Clum A."/>
            <person name="Nolan M."/>
            <person name="Lipzen A."/>
            <person name="Salamov A."/>
            <person name="Henrissat B."/>
            <person name="Wiebenga A."/>
            <person name="De vries R.P."/>
            <person name="Grigoriev I.V."/>
            <person name="Mortensen U.H."/>
            <person name="Andersen M.R."/>
            <person name="Baker S.E."/>
        </authorList>
    </citation>
    <scope>NUCLEOTIDE SEQUENCE [LARGE SCALE GENOMIC DNA]</scope>
    <source>
        <strain evidence="1 2">CBS 115571</strain>
    </source>
</reference>
<evidence type="ECO:0000313" key="2">
    <source>
        <dbReference type="Proteomes" id="UP000249829"/>
    </source>
</evidence>
<dbReference type="Proteomes" id="UP000249829">
    <property type="component" value="Unassembled WGS sequence"/>
</dbReference>
<proteinExistence type="predicted"/>
<organism evidence="1 2">
    <name type="scientific">Aspergillus violaceofuscus (strain CBS 115571)</name>
    <dbReference type="NCBI Taxonomy" id="1450538"/>
    <lineage>
        <taxon>Eukaryota</taxon>
        <taxon>Fungi</taxon>
        <taxon>Dikarya</taxon>
        <taxon>Ascomycota</taxon>
        <taxon>Pezizomycotina</taxon>
        <taxon>Eurotiomycetes</taxon>
        <taxon>Eurotiomycetidae</taxon>
        <taxon>Eurotiales</taxon>
        <taxon>Aspergillaceae</taxon>
        <taxon>Aspergillus</taxon>
    </lineage>
</organism>
<protein>
    <submittedName>
        <fullName evidence="1">Uncharacterized protein</fullName>
    </submittedName>
</protein>
<gene>
    <name evidence="1" type="ORF">BO99DRAFT_16977</name>
</gene>